<keyword evidence="2" id="KW-0805">Transcription regulation</keyword>
<dbReference type="Gene3D" id="3.30.890.10">
    <property type="entry name" value="Methyl-cpg-binding Protein 2, Chain A"/>
    <property type="match status" value="3"/>
</dbReference>
<keyword evidence="3" id="KW-0238">DNA-binding</keyword>
<accession>A0A8B7CDK0</accession>
<protein>
    <submittedName>
        <fullName evidence="9">Uncharacterized protein LOC103712110 isoform X1</fullName>
    </submittedName>
</protein>
<gene>
    <name evidence="9" type="primary">LOC103712110</name>
</gene>
<name>A0A8B7CDK0_PHODC</name>
<dbReference type="InterPro" id="IPR038945">
    <property type="entry name" value="MBD13-like"/>
</dbReference>
<evidence type="ECO:0000256" key="4">
    <source>
        <dbReference type="ARBA" id="ARBA00023163"/>
    </source>
</evidence>
<proteinExistence type="predicted"/>
<keyword evidence="8" id="KW-1185">Reference proteome</keyword>
<feature type="region of interest" description="Disordered" evidence="6">
    <location>
        <begin position="243"/>
        <end position="262"/>
    </location>
</feature>
<feature type="compositionally biased region" description="Basic residues" evidence="6">
    <location>
        <begin position="475"/>
        <end position="484"/>
    </location>
</feature>
<feature type="compositionally biased region" description="Polar residues" evidence="6">
    <location>
        <begin position="307"/>
        <end position="325"/>
    </location>
</feature>
<keyword evidence="5" id="KW-0539">Nucleus</keyword>
<dbReference type="KEGG" id="pda:103712110"/>
<feature type="domain" description="MBD" evidence="7">
    <location>
        <begin position="170"/>
        <end position="244"/>
    </location>
</feature>
<dbReference type="PANTHER" id="PTHR34067:SF20">
    <property type="entry name" value="OS08G0206700 PROTEIN"/>
    <property type="match status" value="1"/>
</dbReference>
<evidence type="ECO:0000313" key="8">
    <source>
        <dbReference type="Proteomes" id="UP000228380"/>
    </source>
</evidence>
<dbReference type="PANTHER" id="PTHR34067">
    <property type="entry name" value="OS04G0193200 PROTEIN"/>
    <property type="match status" value="1"/>
</dbReference>
<dbReference type="InterPro" id="IPR016177">
    <property type="entry name" value="DNA-bd_dom_sf"/>
</dbReference>
<evidence type="ECO:0000313" key="9">
    <source>
        <dbReference type="RefSeq" id="XP_008796735.2"/>
    </source>
</evidence>
<dbReference type="GO" id="GO:0003677">
    <property type="term" value="F:DNA binding"/>
    <property type="evidence" value="ECO:0007669"/>
    <property type="project" value="UniProtKB-KW"/>
</dbReference>
<evidence type="ECO:0000256" key="3">
    <source>
        <dbReference type="ARBA" id="ARBA00023125"/>
    </source>
</evidence>
<reference evidence="9" key="2">
    <citation type="submission" date="2025-08" db="UniProtKB">
        <authorList>
            <consortium name="RefSeq"/>
        </authorList>
    </citation>
    <scope>IDENTIFICATION</scope>
    <source>
        <tissue evidence="9">Young leaves</tissue>
    </source>
</reference>
<dbReference type="InterPro" id="IPR001739">
    <property type="entry name" value="Methyl_CpG_DNA-bd"/>
</dbReference>
<evidence type="ECO:0000259" key="7">
    <source>
        <dbReference type="PROSITE" id="PS50982"/>
    </source>
</evidence>
<evidence type="ECO:0000256" key="6">
    <source>
        <dbReference type="SAM" id="MobiDB-lite"/>
    </source>
</evidence>
<organism evidence="8 9">
    <name type="scientific">Phoenix dactylifera</name>
    <name type="common">Date palm</name>
    <dbReference type="NCBI Taxonomy" id="42345"/>
    <lineage>
        <taxon>Eukaryota</taxon>
        <taxon>Viridiplantae</taxon>
        <taxon>Streptophyta</taxon>
        <taxon>Embryophyta</taxon>
        <taxon>Tracheophyta</taxon>
        <taxon>Spermatophyta</taxon>
        <taxon>Magnoliopsida</taxon>
        <taxon>Liliopsida</taxon>
        <taxon>Arecaceae</taxon>
        <taxon>Coryphoideae</taxon>
        <taxon>Phoeniceae</taxon>
        <taxon>Phoenix</taxon>
    </lineage>
</organism>
<keyword evidence="4" id="KW-0804">Transcription</keyword>
<comment type="subcellular location">
    <subcellularLocation>
        <location evidence="1">Nucleus</location>
    </subcellularLocation>
</comment>
<dbReference type="RefSeq" id="XP_008796735.2">
    <property type="nucleotide sequence ID" value="XM_008798513.4"/>
</dbReference>
<reference evidence="8" key="1">
    <citation type="journal article" date="2019" name="Nat. Commun.">
        <title>Genome-wide association mapping of date palm fruit traits.</title>
        <authorList>
            <person name="Hazzouri K.M."/>
            <person name="Gros-Balthazard M."/>
            <person name="Flowers J.M."/>
            <person name="Copetti D."/>
            <person name="Lemansour A."/>
            <person name="Lebrun M."/>
            <person name="Masmoudi K."/>
            <person name="Ferrand S."/>
            <person name="Dhar M.I."/>
            <person name="Fresquez Z.A."/>
            <person name="Rosas U."/>
            <person name="Zhang J."/>
            <person name="Talag J."/>
            <person name="Lee S."/>
            <person name="Kudrna D."/>
            <person name="Powell R.F."/>
            <person name="Leitch I.J."/>
            <person name="Krueger R.R."/>
            <person name="Wing R.A."/>
            <person name="Amiri K.M.A."/>
            <person name="Purugganan M.D."/>
        </authorList>
    </citation>
    <scope>NUCLEOTIDE SEQUENCE [LARGE SCALE GENOMIC DNA]</scope>
    <source>
        <strain evidence="8">cv. Khalas</strain>
    </source>
</reference>
<dbReference type="GeneID" id="103712110"/>
<dbReference type="GO" id="GO:0005634">
    <property type="term" value="C:nucleus"/>
    <property type="evidence" value="ECO:0007669"/>
    <property type="project" value="UniProtKB-SubCell"/>
</dbReference>
<dbReference type="Proteomes" id="UP000228380">
    <property type="component" value="Chromosome 2"/>
</dbReference>
<feature type="domain" description="MBD" evidence="7">
    <location>
        <begin position="73"/>
        <end position="147"/>
    </location>
</feature>
<feature type="region of interest" description="Disordered" evidence="6">
    <location>
        <begin position="307"/>
        <end position="337"/>
    </location>
</feature>
<sequence>MLAAERPEWLPEGWKMVVKTSMTGDKDVCYTCPTSSRTFHSKEEIMHYLNYERVDGYISKPTSCFGDNVHPLAEQIKDFPDWLPAGWVLEFKTRKSGTHAGRQYKCYINPVTGFRFYSKNEVLRYIKDGMSCNPRAKRKRSVVTKVTENACSSTSQRKGIKRSTMENQVRSQIEYTPDGLPSGWIKEIRYRKTSSRCGAKRDQYYTDPVNGYVFRSRKDAIQYIETGEVSKYAIKPKNRNTSGLYTSKKESHVSPSPAARRIKSQGTAVKRCLFSEGTPDPNVKIVTEINQLPERLSVPLLEYPSAQNMGGTDSSCKTLSTVKDSGNSEDAPDDRKLDPRCNAVGVSRQTLESETVNVSEPAIDKLPEPLSDAMSEAFNKTLELSPRKLDLLSDTTSEELNKTLDELSPRKLDVVHENLSEMQDKEPDEAADKIPIELEIMRPHQQEDMSLPAVEGKLAEERKLDPKIEEQMQPNKRRRGRRPGSTKAKALKALTMPLRASKRLAALRADRMASSGTVSHSSGALAKLSDQLQAHPTATKKNNQQKEIPIIDLEILEEPKSRERPGEQAAPVKQVYLGELNENKSGSPLRLPFGDSWPDPCIEFAFKTLTGDIPVLEDTAAIEEYFHRHLGTSKSPGQQGSASLTFSNHKSFSQGEFCVQLQPPDNHLSPCSFENGLQSSQKGNEERHWLPKLNR</sequence>
<feature type="region of interest" description="Disordered" evidence="6">
    <location>
        <begin position="669"/>
        <end position="695"/>
    </location>
</feature>
<dbReference type="AlphaFoldDB" id="A0A8B7CDK0"/>
<feature type="domain" description="MBD" evidence="7">
    <location>
        <begin position="1"/>
        <end position="70"/>
    </location>
</feature>
<evidence type="ECO:0000256" key="2">
    <source>
        <dbReference type="ARBA" id="ARBA00023015"/>
    </source>
</evidence>
<dbReference type="PROSITE" id="PS50982">
    <property type="entry name" value="MBD"/>
    <property type="match status" value="3"/>
</dbReference>
<dbReference type="OrthoDB" id="10072024at2759"/>
<feature type="region of interest" description="Disordered" evidence="6">
    <location>
        <begin position="462"/>
        <end position="487"/>
    </location>
</feature>
<evidence type="ECO:0000256" key="1">
    <source>
        <dbReference type="ARBA" id="ARBA00004123"/>
    </source>
</evidence>
<dbReference type="Pfam" id="PF01429">
    <property type="entry name" value="MBD"/>
    <property type="match status" value="2"/>
</dbReference>
<dbReference type="SUPFAM" id="SSF54171">
    <property type="entry name" value="DNA-binding domain"/>
    <property type="match status" value="3"/>
</dbReference>
<evidence type="ECO:0000256" key="5">
    <source>
        <dbReference type="ARBA" id="ARBA00023242"/>
    </source>
</evidence>